<feature type="compositionally biased region" description="Basic and acidic residues" evidence="5">
    <location>
        <begin position="246"/>
        <end position="255"/>
    </location>
</feature>
<dbReference type="InterPro" id="IPR027417">
    <property type="entry name" value="P-loop_NTPase"/>
</dbReference>
<keyword evidence="2" id="KW-0653">Protein transport</keyword>
<feature type="domain" description="Helicase ATP-binding" evidence="6">
    <location>
        <begin position="460"/>
        <end position="620"/>
    </location>
</feature>
<dbReference type="RefSeq" id="XP_001007087.2">
    <property type="nucleotide sequence ID" value="XM_001007087.2"/>
</dbReference>
<feature type="compositionally biased region" description="Polar residues" evidence="5">
    <location>
        <begin position="232"/>
        <end position="245"/>
    </location>
</feature>
<evidence type="ECO:0000313" key="10">
    <source>
        <dbReference type="Proteomes" id="UP000009168"/>
    </source>
</evidence>
<sequence>MDFNLNIQEDTLLQIEQILSQYSQNGKLIFGKTQLVLSSLLCPFRGNWNKHLQDLDYTLKISRNIALDPIKARNLNPYFIELYERCVNNNQNKQTAAQAVFSQNKIITQQQETQITDTLESVQLIIDSYLTSFNNKSLSLLVVISSLLSEDLNKMSFTEKLFAYTQQLNQIKIQLPTDNTQTPQQKNSACPNTFQNKNLKVQDFIKNNKIQQENKLVGLSNQNIYENQNLNVLNRQKSSNQNEQETQFKKPYEKNNIEQYPQNSNLKNDNKQKQQQYLTKLQPKIQKDINVCENLNQIQQNIFNQNNVQLKKLLSLNIQDKQKNQQIQLKKQFSNQIQINSNKLNSQPLNLKNQCEIKHFNQQEPIKFIENRQTSIQNQPKFYSEEVDSILKQIKELTENEREIFMKLFGKYLDGMNGQFLDDLKKRYPEIYYLIQSSKALEKVSKMTPRSVQIVSCLLFLYKQKQKGRILQINTGEGKSITVAMIAATRCLMKDKVDVFTSNKELAKRDCEEFQMFYKELGLTCGSIGSEQFRSSEPNETYKKNVVYGDVGSYAADLLGDYYEQRGTRCGRLFDFAIVDEVDCMLIDQHNHSTSLAKSIPGLTKLNTILWLIWYKITQMRDQYLEGYYYFVENQDKKYCCRAEDFITEFINQTLMRGEISAKIDELIPNHIKSFAMSQMKEWVMNGFYAQQLQRNKEYKVENDKIIPIDYDNTGVAQLNTQWRGGLHQFIQMKENVTVTPMNMTVNFVSNIYMFLLYKTNLVGLTGTLGSFKSIDVLQQFYQVDTLKVPPFKPRKLQILPPIIEQTTLDFQKTIINEIGLQMNKGSPCLIISESEKFSKHISKLISKRFQNIKIVEYYTGNESIEKESINEFCIILSTNLAGRGTDIKLSTQIINNGGLHVIVTFTPKNKRVEDQAFGRAGRCGQDGSAQMVIDGSKDSFIIKNKIQSNLIEERDKVDAQICEKQLQNMIDISKMDEIFWDYCKTLNTCEILKKKQYLRKQEEEIWATFYCKIQNMRKEPEKAMKEYMIFKEDFQKRVNERNVVNPSYLISEGMKLLIEKKFTEALQISDEIILKNPKNLAAHYIKAIAFTSLKQHSISLQMLDKCEMILQQKNSLHQALQILQLQSQSLVQQEYNQELYEQSILLSKNFMNQAQESKIFNINKYDRKQLESYISESGCFKRIKDEELIRGKILEQIRDLKGEIKVLQRNISKKENLNFIRIDEFFQDDKITQQIIKEYLNEELPFVINLFERKPLQWKSLIPLACSIFQLSNSLYLMQDSIIQKDNQNNLNKQNMKLMNDNQNYFQNDNYIEVIQEHNDQVQGIANAIEKMMLIDGLNLKEYMSQESIVIIYHIRKFQIQDYVHMLTQISDHSANKIQKELIIQISFKDALTKEVAKYSKQIAYITQQMAQDQKFLNISQLQTKFQLNCSKILEQTQAFQLINKNQIENIYKAFKQQFQYLNFQHFERDIVRNLRQNLIQHHKKQIIDNLESFIKDNYELLLSPNQFFELVYNLMQDPLNNVINLTIQNMQTIVCDTICSYLVHKIKQEINYLKQLLQNQAQKMQKLQQNNNYTINTQNKIKNYEKIQNQLEQDEGIIQQFMNSLKQAITQFKLDVNNSLSLQPQMLEKVQIKNFILNNNQNLVQKEEFLTLIQQILIQLQEKNQLQYNSKEFQNYFVKKIQIEILIPTFKTVSHIFLQQIESNAIQGLFSHIIQ</sequence>
<dbReference type="GO" id="GO:0016020">
    <property type="term" value="C:membrane"/>
    <property type="evidence" value="ECO:0007669"/>
    <property type="project" value="InterPro"/>
</dbReference>
<feature type="region of interest" description="Disordered" evidence="5">
    <location>
        <begin position="232"/>
        <end position="255"/>
    </location>
</feature>
<dbReference type="GO" id="GO:0006605">
    <property type="term" value="P:protein targeting"/>
    <property type="evidence" value="ECO:0007669"/>
    <property type="project" value="InterPro"/>
</dbReference>
<dbReference type="STRING" id="312017.Q22NE3"/>
<dbReference type="PANTHER" id="PTHR30612:SF0">
    <property type="entry name" value="CHLOROPLAST PROTEIN-TRANSPORTING ATPASE"/>
    <property type="match status" value="1"/>
</dbReference>
<evidence type="ECO:0000259" key="6">
    <source>
        <dbReference type="PROSITE" id="PS51192"/>
    </source>
</evidence>
<evidence type="ECO:0000256" key="5">
    <source>
        <dbReference type="SAM" id="MobiDB-lite"/>
    </source>
</evidence>
<evidence type="ECO:0000256" key="4">
    <source>
        <dbReference type="SAM" id="Coils"/>
    </source>
</evidence>
<name>Q22NE3_TETTS</name>
<dbReference type="Proteomes" id="UP000009168">
    <property type="component" value="Unassembled WGS sequence"/>
</dbReference>
<dbReference type="GO" id="GO:0017038">
    <property type="term" value="P:protein import"/>
    <property type="evidence" value="ECO:0007669"/>
    <property type="project" value="InterPro"/>
</dbReference>
<dbReference type="PROSITE" id="PS51194">
    <property type="entry name" value="HELICASE_CTER"/>
    <property type="match status" value="1"/>
</dbReference>
<dbReference type="SMART" id="SM00957">
    <property type="entry name" value="SecA_DEAD"/>
    <property type="match status" value="1"/>
</dbReference>
<keyword evidence="9" id="KW-0347">Helicase</keyword>
<dbReference type="PROSITE" id="PS51196">
    <property type="entry name" value="SECA_MOTOR_DEAD"/>
    <property type="match status" value="1"/>
</dbReference>
<dbReference type="PANTHER" id="PTHR30612">
    <property type="entry name" value="SECA INNER MEMBRANE COMPONENT OF SEC PROTEIN SECRETION SYSTEM"/>
    <property type="match status" value="1"/>
</dbReference>
<evidence type="ECO:0000313" key="9">
    <source>
        <dbReference type="EMBL" id="EAR86842.2"/>
    </source>
</evidence>
<feature type="domain" description="SecA family profile" evidence="8">
    <location>
        <begin position="362"/>
        <end position="963"/>
    </location>
</feature>
<dbReference type="SUPFAM" id="SSF81767">
    <property type="entry name" value="Pre-protein crosslinking domain of SecA"/>
    <property type="match status" value="1"/>
</dbReference>
<dbReference type="EMBL" id="GG662857">
    <property type="protein sequence ID" value="EAR86842.2"/>
    <property type="molecule type" value="Genomic_DNA"/>
</dbReference>
<dbReference type="GO" id="GO:0005524">
    <property type="term" value="F:ATP binding"/>
    <property type="evidence" value="ECO:0007669"/>
    <property type="project" value="InterPro"/>
</dbReference>
<dbReference type="Gene3D" id="3.40.50.300">
    <property type="entry name" value="P-loop containing nucleotide triphosphate hydrolases"/>
    <property type="match status" value="2"/>
</dbReference>
<dbReference type="OrthoDB" id="311493at2759"/>
<proteinExistence type="predicted"/>
<protein>
    <submittedName>
        <fullName evidence="9">Helicase carboxy-terminal domain protein</fullName>
    </submittedName>
</protein>
<dbReference type="InterPro" id="IPR014018">
    <property type="entry name" value="SecA_motor_DEAD"/>
</dbReference>
<keyword evidence="3" id="KW-0811">Translocation</keyword>
<keyword evidence="9" id="KW-0067">ATP-binding</keyword>
<dbReference type="GO" id="GO:0006886">
    <property type="term" value="P:intracellular protein transport"/>
    <property type="evidence" value="ECO:0007669"/>
    <property type="project" value="InterPro"/>
</dbReference>
<dbReference type="InterPro" id="IPR014001">
    <property type="entry name" value="Helicase_ATP-bd"/>
</dbReference>
<feature type="coiled-coil region" evidence="4">
    <location>
        <begin position="1191"/>
        <end position="1218"/>
    </location>
</feature>
<evidence type="ECO:0000256" key="3">
    <source>
        <dbReference type="ARBA" id="ARBA00023010"/>
    </source>
</evidence>
<dbReference type="InterPro" id="IPR000185">
    <property type="entry name" value="SecA"/>
</dbReference>
<keyword evidence="10" id="KW-1185">Reference proteome</keyword>
<dbReference type="Gene3D" id="3.90.1440.10">
    <property type="entry name" value="SecA, preprotein cross-linking domain"/>
    <property type="match status" value="1"/>
</dbReference>
<dbReference type="PROSITE" id="PS51192">
    <property type="entry name" value="HELICASE_ATP_BIND_1"/>
    <property type="match status" value="1"/>
</dbReference>
<keyword evidence="9" id="KW-0547">Nucleotide-binding</keyword>
<dbReference type="InterPro" id="IPR036670">
    <property type="entry name" value="SecA_X-link_sf"/>
</dbReference>
<gene>
    <name evidence="9" type="ORF">TTHERM_00203020</name>
</gene>
<dbReference type="eggNOG" id="ENOG502QS7I">
    <property type="taxonomic scope" value="Eukaryota"/>
</dbReference>
<dbReference type="PRINTS" id="PR00906">
    <property type="entry name" value="SECA"/>
</dbReference>
<evidence type="ECO:0000259" key="7">
    <source>
        <dbReference type="PROSITE" id="PS51194"/>
    </source>
</evidence>
<organism evidence="9 10">
    <name type="scientific">Tetrahymena thermophila (strain SB210)</name>
    <dbReference type="NCBI Taxonomy" id="312017"/>
    <lineage>
        <taxon>Eukaryota</taxon>
        <taxon>Sar</taxon>
        <taxon>Alveolata</taxon>
        <taxon>Ciliophora</taxon>
        <taxon>Intramacronucleata</taxon>
        <taxon>Oligohymenophorea</taxon>
        <taxon>Hymenostomatida</taxon>
        <taxon>Tetrahymenina</taxon>
        <taxon>Tetrahymenidae</taxon>
        <taxon>Tetrahymena</taxon>
    </lineage>
</organism>
<dbReference type="SUPFAM" id="SSF48452">
    <property type="entry name" value="TPR-like"/>
    <property type="match status" value="1"/>
</dbReference>
<dbReference type="GeneID" id="7844118"/>
<dbReference type="InterPro" id="IPR011990">
    <property type="entry name" value="TPR-like_helical_dom_sf"/>
</dbReference>
<dbReference type="GO" id="GO:0004386">
    <property type="term" value="F:helicase activity"/>
    <property type="evidence" value="ECO:0007669"/>
    <property type="project" value="UniProtKB-KW"/>
</dbReference>
<dbReference type="InterPro" id="IPR001650">
    <property type="entry name" value="Helicase_C-like"/>
</dbReference>
<evidence type="ECO:0000259" key="8">
    <source>
        <dbReference type="PROSITE" id="PS51196"/>
    </source>
</evidence>
<dbReference type="SUPFAM" id="SSF52540">
    <property type="entry name" value="P-loop containing nucleoside triphosphate hydrolases"/>
    <property type="match status" value="2"/>
</dbReference>
<dbReference type="HOGENOM" id="CLU_002560_0_0_1"/>
<accession>Q22NE3</accession>
<evidence type="ECO:0000256" key="1">
    <source>
        <dbReference type="ARBA" id="ARBA00022490"/>
    </source>
</evidence>
<feature type="domain" description="Helicase C-terminal" evidence="7">
    <location>
        <begin position="815"/>
        <end position="971"/>
    </location>
</feature>
<reference evidence="10" key="1">
    <citation type="journal article" date="2006" name="PLoS Biol.">
        <title>Macronuclear genome sequence of the ciliate Tetrahymena thermophila, a model eukaryote.</title>
        <authorList>
            <person name="Eisen J.A."/>
            <person name="Coyne R.S."/>
            <person name="Wu M."/>
            <person name="Wu D."/>
            <person name="Thiagarajan M."/>
            <person name="Wortman J.R."/>
            <person name="Badger J.H."/>
            <person name="Ren Q."/>
            <person name="Amedeo P."/>
            <person name="Jones K.M."/>
            <person name="Tallon L.J."/>
            <person name="Delcher A.L."/>
            <person name="Salzberg S.L."/>
            <person name="Silva J.C."/>
            <person name="Haas B.J."/>
            <person name="Majoros W.H."/>
            <person name="Farzad M."/>
            <person name="Carlton J.M."/>
            <person name="Smith R.K. Jr."/>
            <person name="Garg J."/>
            <person name="Pearlman R.E."/>
            <person name="Karrer K.M."/>
            <person name="Sun L."/>
            <person name="Manning G."/>
            <person name="Elde N.C."/>
            <person name="Turkewitz A.P."/>
            <person name="Asai D.J."/>
            <person name="Wilkes D.E."/>
            <person name="Wang Y."/>
            <person name="Cai H."/>
            <person name="Collins K."/>
            <person name="Stewart B.A."/>
            <person name="Lee S.R."/>
            <person name="Wilamowska K."/>
            <person name="Weinberg Z."/>
            <person name="Ruzzo W.L."/>
            <person name="Wloga D."/>
            <person name="Gaertig J."/>
            <person name="Frankel J."/>
            <person name="Tsao C.-C."/>
            <person name="Gorovsky M.A."/>
            <person name="Keeling P.J."/>
            <person name="Waller R.F."/>
            <person name="Patron N.J."/>
            <person name="Cherry J.M."/>
            <person name="Stover N.A."/>
            <person name="Krieger C.J."/>
            <person name="del Toro C."/>
            <person name="Ryder H.F."/>
            <person name="Williamson S.C."/>
            <person name="Barbeau R.A."/>
            <person name="Hamilton E.P."/>
            <person name="Orias E."/>
        </authorList>
    </citation>
    <scope>NUCLEOTIDE SEQUENCE [LARGE SCALE GENOMIC DNA]</scope>
    <source>
        <strain evidence="10">SB210</strain>
    </source>
</reference>
<dbReference type="KEGG" id="tet:TTHERM_00203020"/>
<dbReference type="InterPro" id="IPR011115">
    <property type="entry name" value="SecA_DEAD"/>
</dbReference>
<keyword evidence="9" id="KW-0378">Hydrolase</keyword>
<dbReference type="SMART" id="SM00490">
    <property type="entry name" value="HELICc"/>
    <property type="match status" value="1"/>
</dbReference>
<keyword evidence="4" id="KW-0175">Coiled coil</keyword>
<keyword evidence="1" id="KW-0963">Cytoplasm</keyword>
<evidence type="ECO:0000256" key="2">
    <source>
        <dbReference type="ARBA" id="ARBA00022927"/>
    </source>
</evidence>
<dbReference type="Pfam" id="PF07517">
    <property type="entry name" value="SecA_DEAD"/>
    <property type="match status" value="1"/>
</dbReference>
<keyword evidence="2" id="KW-0813">Transport</keyword>
<dbReference type="Pfam" id="PF00271">
    <property type="entry name" value="Helicase_C"/>
    <property type="match status" value="1"/>
</dbReference>
<dbReference type="InParanoid" id="Q22NE3"/>